<evidence type="ECO:0000256" key="1">
    <source>
        <dbReference type="SAM" id="MobiDB-lite"/>
    </source>
</evidence>
<keyword evidence="2" id="KW-1133">Transmembrane helix</keyword>
<dbReference type="Proteomes" id="UP001648503">
    <property type="component" value="Unassembled WGS sequence"/>
</dbReference>
<protein>
    <submittedName>
        <fullName evidence="3">Uncharacterized protein</fullName>
    </submittedName>
</protein>
<proteinExistence type="predicted"/>
<keyword evidence="2" id="KW-0812">Transmembrane</keyword>
<feature type="compositionally biased region" description="Low complexity" evidence="1">
    <location>
        <begin position="9"/>
        <end position="21"/>
    </location>
</feature>
<keyword evidence="2" id="KW-0472">Membrane</keyword>
<evidence type="ECO:0000313" key="3">
    <source>
        <dbReference type="EMBL" id="KAH6591960.1"/>
    </source>
</evidence>
<keyword evidence="4" id="KW-1185">Reference proteome</keyword>
<evidence type="ECO:0000256" key="2">
    <source>
        <dbReference type="SAM" id="Phobius"/>
    </source>
</evidence>
<feature type="transmembrane region" description="Helical" evidence="2">
    <location>
        <begin position="54"/>
        <end position="71"/>
    </location>
</feature>
<feature type="region of interest" description="Disordered" evidence="1">
    <location>
        <begin position="1"/>
        <end position="31"/>
    </location>
</feature>
<sequence length="355" mass="38819">MPTPPAPAPTAAAARNTGTATNKTSTKDDQHSHAINGIARTMDRIQALFSRRNFIILSLVYAALYFGLIYIEGRLAQSANSASPIQLIGNKLTYSPSELAYFLAQLGPFGREWYLFYLAAETPFAVSSALLFSYTVGYVANILAGAETRVEDRIEKLHRSAGTSIPARKAKPHLLHLRSMLLLSLPPILSLFEMAENMLMMCLVLDNDAVAESARRKYDSFSGAMAGPAPGSPMDITAMMMFSAASITKYKWYAMRMVVAVTVLTLFSGWTRVIVYWLHSGEAMFEGFEGAKEAKTFYNGLVKQVKGLSKGSDLSAETWKNSDHDNSPSSSTAAAAGTTQGRVNNKKKKRTLKKE</sequence>
<comment type="caution">
    <text evidence="3">The sequence shown here is derived from an EMBL/GenBank/DDBJ whole genome shotgun (WGS) entry which is preliminary data.</text>
</comment>
<evidence type="ECO:0000313" key="4">
    <source>
        <dbReference type="Proteomes" id="UP001648503"/>
    </source>
</evidence>
<name>A0ABQ8F7J6_9FUNG</name>
<feature type="compositionally biased region" description="Basic residues" evidence="1">
    <location>
        <begin position="344"/>
        <end position="355"/>
    </location>
</feature>
<accession>A0ABQ8F7J6</accession>
<feature type="compositionally biased region" description="Low complexity" evidence="1">
    <location>
        <begin position="327"/>
        <end position="339"/>
    </location>
</feature>
<feature type="transmembrane region" description="Helical" evidence="2">
    <location>
        <begin position="257"/>
        <end position="278"/>
    </location>
</feature>
<dbReference type="EMBL" id="JAFCIX010000392">
    <property type="protein sequence ID" value="KAH6591960.1"/>
    <property type="molecule type" value="Genomic_DNA"/>
</dbReference>
<feature type="region of interest" description="Disordered" evidence="1">
    <location>
        <begin position="313"/>
        <end position="355"/>
    </location>
</feature>
<organism evidence="3 4">
    <name type="scientific">Batrachochytrium salamandrivorans</name>
    <dbReference type="NCBI Taxonomy" id="1357716"/>
    <lineage>
        <taxon>Eukaryota</taxon>
        <taxon>Fungi</taxon>
        <taxon>Fungi incertae sedis</taxon>
        <taxon>Chytridiomycota</taxon>
        <taxon>Chytridiomycota incertae sedis</taxon>
        <taxon>Chytridiomycetes</taxon>
        <taxon>Rhizophydiales</taxon>
        <taxon>Rhizophydiales incertae sedis</taxon>
        <taxon>Batrachochytrium</taxon>
    </lineage>
</organism>
<feature type="transmembrane region" description="Helical" evidence="2">
    <location>
        <begin position="124"/>
        <end position="146"/>
    </location>
</feature>
<gene>
    <name evidence="3" type="ORF">BASA50_008359</name>
</gene>
<reference evidence="3 4" key="1">
    <citation type="submission" date="2021-02" db="EMBL/GenBank/DDBJ databases">
        <title>Variation within the Batrachochytrium salamandrivorans European outbreak.</title>
        <authorList>
            <person name="Kelly M."/>
            <person name="Pasmans F."/>
            <person name="Shea T.P."/>
            <person name="Munoz J.F."/>
            <person name="Carranza S."/>
            <person name="Cuomo C.A."/>
            <person name="Martel A."/>
        </authorList>
    </citation>
    <scope>NUCLEOTIDE SEQUENCE [LARGE SCALE GENOMIC DNA]</scope>
    <source>
        <strain evidence="3 4">AMFP18/2</strain>
    </source>
</reference>